<dbReference type="Proteomes" id="UP000694257">
    <property type="component" value="Chromosome"/>
</dbReference>
<dbReference type="GO" id="GO:0005524">
    <property type="term" value="F:ATP binding"/>
    <property type="evidence" value="ECO:0007669"/>
    <property type="project" value="UniProtKB-KW"/>
</dbReference>
<reference evidence="3 4" key="1">
    <citation type="submission" date="2021-07" db="EMBL/GenBank/DDBJ databases">
        <title>Whole Genome Sequence of Nocardia Iowensis.</title>
        <authorList>
            <person name="Lamm A."/>
            <person name="Collins-Fairclough A.M."/>
            <person name="Bunk B."/>
            <person name="Sproer C."/>
        </authorList>
    </citation>
    <scope>NUCLEOTIDE SEQUENCE [LARGE SCALE GENOMIC DNA]</scope>
    <source>
        <strain evidence="3 4">NRRL 5646</strain>
    </source>
</reference>
<sequence length="313" mass="32898">MTAKGRPAVATATAEGEQVSADGQFGSADVSAGNIRTDATAALERTAAVELADVGKIYAAGSVTALTDVSLTVAPGEFVSLIGPSGCGKSTLLRIIADLEQPTSGTVTVHGKTARRARIDQDYGIAFQQSGLLDWRTVQANVELPLELHKVPKSERRARSAELLEMAGLTDFAKRYPAELSGGMQQRVAIVRALAPKPSLLLMDEPFGALDEMTRERMQGELLRIAGETGAAVVFVTHSIPEAVFLSDRVVVMSARPGRITDIVPTGGWGRDAAFADDDVRSSAPFFEAVAAVRAALRSGHGDTGTAAGRDVR</sequence>
<proteinExistence type="predicted"/>
<dbReference type="PANTHER" id="PTHR42788:SF20">
    <property type="entry name" value="ABC TRANSPORTER ATP-BINDING PROTEIN"/>
    <property type="match status" value="1"/>
</dbReference>
<dbReference type="InterPro" id="IPR050166">
    <property type="entry name" value="ABC_transporter_ATP-bind"/>
</dbReference>
<evidence type="ECO:0000313" key="4">
    <source>
        <dbReference type="Proteomes" id="UP000694257"/>
    </source>
</evidence>
<keyword evidence="3" id="KW-0067">ATP-binding</keyword>
<accession>A0ABX8RI89</accession>
<gene>
    <name evidence="3" type="ORF">KV110_26150</name>
</gene>
<dbReference type="RefSeq" id="WP_218469911.1">
    <property type="nucleotide sequence ID" value="NZ_BAABJN010000003.1"/>
</dbReference>
<evidence type="ECO:0000259" key="2">
    <source>
        <dbReference type="PROSITE" id="PS50893"/>
    </source>
</evidence>
<keyword evidence="4" id="KW-1185">Reference proteome</keyword>
<dbReference type="SMART" id="SM00382">
    <property type="entry name" value="AAA"/>
    <property type="match status" value="1"/>
</dbReference>
<dbReference type="Pfam" id="PF00005">
    <property type="entry name" value="ABC_tran"/>
    <property type="match status" value="1"/>
</dbReference>
<dbReference type="PANTHER" id="PTHR42788">
    <property type="entry name" value="TAURINE IMPORT ATP-BINDING PROTEIN-RELATED"/>
    <property type="match status" value="1"/>
</dbReference>
<dbReference type="PROSITE" id="PS50893">
    <property type="entry name" value="ABC_TRANSPORTER_2"/>
    <property type="match status" value="1"/>
</dbReference>
<protein>
    <submittedName>
        <fullName evidence="3">ABC transporter ATP-binding protein</fullName>
    </submittedName>
</protein>
<keyword evidence="3" id="KW-0547">Nucleotide-binding</keyword>
<keyword evidence="1" id="KW-0813">Transport</keyword>
<evidence type="ECO:0000313" key="3">
    <source>
        <dbReference type="EMBL" id="QXN89031.1"/>
    </source>
</evidence>
<dbReference type="InterPro" id="IPR003439">
    <property type="entry name" value="ABC_transporter-like_ATP-bd"/>
</dbReference>
<evidence type="ECO:0000256" key="1">
    <source>
        <dbReference type="ARBA" id="ARBA00022448"/>
    </source>
</evidence>
<dbReference type="InterPro" id="IPR017871">
    <property type="entry name" value="ABC_transporter-like_CS"/>
</dbReference>
<feature type="domain" description="ABC transporter" evidence="2">
    <location>
        <begin position="49"/>
        <end position="280"/>
    </location>
</feature>
<dbReference type="PROSITE" id="PS00211">
    <property type="entry name" value="ABC_TRANSPORTER_1"/>
    <property type="match status" value="1"/>
</dbReference>
<dbReference type="CDD" id="cd03293">
    <property type="entry name" value="ABC_NrtD_SsuB_transporters"/>
    <property type="match status" value="1"/>
</dbReference>
<dbReference type="InterPro" id="IPR003593">
    <property type="entry name" value="AAA+_ATPase"/>
</dbReference>
<name>A0ABX8RI89_NOCIO</name>
<organism evidence="3 4">
    <name type="scientific">Nocardia iowensis</name>
    <dbReference type="NCBI Taxonomy" id="204891"/>
    <lineage>
        <taxon>Bacteria</taxon>
        <taxon>Bacillati</taxon>
        <taxon>Actinomycetota</taxon>
        <taxon>Actinomycetes</taxon>
        <taxon>Mycobacteriales</taxon>
        <taxon>Nocardiaceae</taxon>
        <taxon>Nocardia</taxon>
    </lineage>
</organism>
<dbReference type="EMBL" id="CP078145">
    <property type="protein sequence ID" value="QXN89031.1"/>
    <property type="molecule type" value="Genomic_DNA"/>
</dbReference>